<sequence>MVERAFRQAGLADDVVHRRVVVAMLEEKPLGAVEELGGSYLRRLYHSGQIEPHKVQVEQEEHEPELYATFIDRRSV</sequence>
<evidence type="ECO:0000313" key="2">
    <source>
        <dbReference type="Proteomes" id="UP001153050"/>
    </source>
</evidence>
<dbReference type="EMBL" id="CAKXZT010000140">
    <property type="protein sequence ID" value="CAH2404651.1"/>
    <property type="molecule type" value="Genomic_DNA"/>
</dbReference>
<dbReference type="Proteomes" id="UP001153050">
    <property type="component" value="Unassembled WGS sequence"/>
</dbReference>
<name>A0ABN8K536_9HYPH</name>
<protein>
    <submittedName>
        <fullName evidence="1">Uncharacterized protein</fullName>
    </submittedName>
</protein>
<organism evidence="1 2">
    <name type="scientific">Mesorhizobium escarrei</name>
    <dbReference type="NCBI Taxonomy" id="666018"/>
    <lineage>
        <taxon>Bacteria</taxon>
        <taxon>Pseudomonadati</taxon>
        <taxon>Pseudomonadota</taxon>
        <taxon>Alphaproteobacteria</taxon>
        <taxon>Hyphomicrobiales</taxon>
        <taxon>Phyllobacteriaceae</taxon>
        <taxon>Mesorhizobium</taxon>
    </lineage>
</organism>
<evidence type="ECO:0000313" key="1">
    <source>
        <dbReference type="EMBL" id="CAH2404651.1"/>
    </source>
</evidence>
<proteinExistence type="predicted"/>
<accession>A0ABN8K536</accession>
<reference evidence="1 2" key="1">
    <citation type="submission" date="2022-03" db="EMBL/GenBank/DDBJ databases">
        <authorList>
            <person name="Brunel B."/>
        </authorList>
    </citation>
    <scope>NUCLEOTIDE SEQUENCE [LARGE SCALE GENOMIC DNA]</scope>
    <source>
        <strain evidence="1">STM5069sample</strain>
    </source>
</reference>
<keyword evidence="2" id="KW-1185">Reference proteome</keyword>
<comment type="caution">
    <text evidence="1">The sequence shown here is derived from an EMBL/GenBank/DDBJ whole genome shotgun (WGS) entry which is preliminary data.</text>
</comment>
<gene>
    <name evidence="1" type="ORF">MES5069_440029</name>
</gene>